<keyword evidence="4" id="KW-1003">Cell membrane</keyword>
<dbReference type="Pfam" id="PF00512">
    <property type="entry name" value="HisKA"/>
    <property type="match status" value="1"/>
</dbReference>
<dbReference type="Gene3D" id="3.30.565.10">
    <property type="entry name" value="Histidine kinase-like ATPase, C-terminal domain"/>
    <property type="match status" value="1"/>
</dbReference>
<dbReference type="RefSeq" id="WP_262685569.1">
    <property type="nucleotide sequence ID" value="NZ_JAOQIO010000084.1"/>
</dbReference>
<evidence type="ECO:0000256" key="8">
    <source>
        <dbReference type="ARBA" id="ARBA00022741"/>
    </source>
</evidence>
<dbReference type="InterPro" id="IPR003594">
    <property type="entry name" value="HATPase_dom"/>
</dbReference>
<accession>A0ABT2UIF4</accession>
<evidence type="ECO:0000256" key="12">
    <source>
        <dbReference type="ARBA" id="ARBA00023012"/>
    </source>
</evidence>
<evidence type="ECO:0000259" key="14">
    <source>
        <dbReference type="PROSITE" id="PS50109"/>
    </source>
</evidence>
<proteinExistence type="predicted"/>
<evidence type="ECO:0000256" key="6">
    <source>
        <dbReference type="ARBA" id="ARBA00022679"/>
    </source>
</evidence>
<keyword evidence="12" id="KW-0902">Two-component regulatory system</keyword>
<reference evidence="16 17" key="1">
    <citation type="submission" date="2022-09" db="EMBL/GenBank/DDBJ databases">
        <authorList>
            <person name="Han X.L."/>
            <person name="Wang Q."/>
            <person name="Lu T."/>
        </authorList>
    </citation>
    <scope>NUCLEOTIDE SEQUENCE [LARGE SCALE GENOMIC DNA]</scope>
    <source>
        <strain evidence="16 17">WQ 127069</strain>
    </source>
</reference>
<keyword evidence="9 16" id="KW-0418">Kinase</keyword>
<sequence length="311" mass="35962">MLMYIQTSITVILLASSSLLVIRQWHFKRQLAMVTARIEEIRNGSINQRVRIPTTQKSLNELGGSMNRLIDDFQRSMEKVNWLESERKKMITHLSHDLRTPLTAILGYVEFMQTDKTLTEAARQHYFQIISSKGNKLETLIRDFFELSKLEADDELLNPERINIIDKIQEAILSFYHQFQLVQLSPQLQLPEHPIYVWGNGHSIDRIMNNLLSNSLRYGVEGGMIGIRVREEEERVWIDVWDQGQGISETDLPYIFERLYTGKASRNAVQQGNGLGLTITKKLVEKQQGEIHVDSIPNQKTSFSFYLPKAT</sequence>
<evidence type="ECO:0000256" key="7">
    <source>
        <dbReference type="ARBA" id="ARBA00022692"/>
    </source>
</evidence>
<gene>
    <name evidence="16" type="ORF">OB236_20075</name>
</gene>
<protein>
    <recommendedName>
        <fullName evidence="3">histidine kinase</fullName>
        <ecNumber evidence="3">2.7.13.3</ecNumber>
    </recommendedName>
</protein>
<dbReference type="PANTHER" id="PTHR45528">
    <property type="entry name" value="SENSOR HISTIDINE KINASE CPXA"/>
    <property type="match status" value="1"/>
</dbReference>
<evidence type="ECO:0000256" key="13">
    <source>
        <dbReference type="ARBA" id="ARBA00023136"/>
    </source>
</evidence>
<keyword evidence="5" id="KW-0597">Phosphoprotein</keyword>
<dbReference type="SMART" id="SM00387">
    <property type="entry name" value="HATPase_c"/>
    <property type="match status" value="1"/>
</dbReference>
<evidence type="ECO:0000256" key="9">
    <source>
        <dbReference type="ARBA" id="ARBA00022777"/>
    </source>
</evidence>
<feature type="domain" description="HAMP" evidence="15">
    <location>
        <begin position="25"/>
        <end position="78"/>
    </location>
</feature>
<evidence type="ECO:0000313" key="16">
    <source>
        <dbReference type="EMBL" id="MCU6794408.1"/>
    </source>
</evidence>
<evidence type="ECO:0000256" key="1">
    <source>
        <dbReference type="ARBA" id="ARBA00000085"/>
    </source>
</evidence>
<keyword evidence="11" id="KW-1133">Transmembrane helix</keyword>
<dbReference type="EC" id="2.7.13.3" evidence="3"/>
<dbReference type="Proteomes" id="UP001652445">
    <property type="component" value="Unassembled WGS sequence"/>
</dbReference>
<dbReference type="Gene3D" id="1.10.287.130">
    <property type="match status" value="1"/>
</dbReference>
<evidence type="ECO:0000256" key="2">
    <source>
        <dbReference type="ARBA" id="ARBA00004651"/>
    </source>
</evidence>
<dbReference type="EMBL" id="JAOQIO010000084">
    <property type="protein sequence ID" value="MCU6794408.1"/>
    <property type="molecule type" value="Genomic_DNA"/>
</dbReference>
<evidence type="ECO:0000256" key="3">
    <source>
        <dbReference type="ARBA" id="ARBA00012438"/>
    </source>
</evidence>
<dbReference type="Pfam" id="PF02518">
    <property type="entry name" value="HATPase_c"/>
    <property type="match status" value="1"/>
</dbReference>
<evidence type="ECO:0000256" key="5">
    <source>
        <dbReference type="ARBA" id="ARBA00022553"/>
    </source>
</evidence>
<dbReference type="InterPro" id="IPR036097">
    <property type="entry name" value="HisK_dim/P_sf"/>
</dbReference>
<dbReference type="InterPro" id="IPR003661">
    <property type="entry name" value="HisK_dim/P_dom"/>
</dbReference>
<keyword evidence="6" id="KW-0808">Transferase</keyword>
<evidence type="ECO:0000256" key="4">
    <source>
        <dbReference type="ARBA" id="ARBA00022475"/>
    </source>
</evidence>
<evidence type="ECO:0000313" key="17">
    <source>
        <dbReference type="Proteomes" id="UP001652445"/>
    </source>
</evidence>
<dbReference type="InterPro" id="IPR036890">
    <property type="entry name" value="HATPase_C_sf"/>
</dbReference>
<dbReference type="SMART" id="SM00388">
    <property type="entry name" value="HisKA"/>
    <property type="match status" value="1"/>
</dbReference>
<dbReference type="InterPro" id="IPR005467">
    <property type="entry name" value="His_kinase_dom"/>
</dbReference>
<dbReference type="InterPro" id="IPR050398">
    <property type="entry name" value="HssS/ArlS-like"/>
</dbReference>
<dbReference type="SUPFAM" id="SSF55874">
    <property type="entry name" value="ATPase domain of HSP90 chaperone/DNA topoisomerase II/histidine kinase"/>
    <property type="match status" value="1"/>
</dbReference>
<organism evidence="16 17">
    <name type="scientific">Paenibacillus baimaensis</name>
    <dbReference type="NCBI Taxonomy" id="2982185"/>
    <lineage>
        <taxon>Bacteria</taxon>
        <taxon>Bacillati</taxon>
        <taxon>Bacillota</taxon>
        <taxon>Bacilli</taxon>
        <taxon>Bacillales</taxon>
        <taxon>Paenibacillaceae</taxon>
        <taxon>Paenibacillus</taxon>
    </lineage>
</organism>
<dbReference type="PROSITE" id="PS50109">
    <property type="entry name" value="HIS_KIN"/>
    <property type="match status" value="1"/>
</dbReference>
<keyword evidence="13" id="KW-0472">Membrane</keyword>
<dbReference type="CDD" id="cd00082">
    <property type="entry name" value="HisKA"/>
    <property type="match status" value="1"/>
</dbReference>
<dbReference type="InterPro" id="IPR003660">
    <property type="entry name" value="HAMP_dom"/>
</dbReference>
<keyword evidence="7" id="KW-0812">Transmembrane</keyword>
<comment type="subcellular location">
    <subcellularLocation>
        <location evidence="2">Cell membrane</location>
        <topology evidence="2">Multi-pass membrane protein</topology>
    </subcellularLocation>
</comment>
<dbReference type="PROSITE" id="PS50885">
    <property type="entry name" value="HAMP"/>
    <property type="match status" value="1"/>
</dbReference>
<dbReference type="GO" id="GO:0016301">
    <property type="term" value="F:kinase activity"/>
    <property type="evidence" value="ECO:0007669"/>
    <property type="project" value="UniProtKB-KW"/>
</dbReference>
<keyword evidence="17" id="KW-1185">Reference proteome</keyword>
<keyword evidence="10" id="KW-0067">ATP-binding</keyword>
<evidence type="ECO:0000256" key="11">
    <source>
        <dbReference type="ARBA" id="ARBA00022989"/>
    </source>
</evidence>
<feature type="domain" description="Histidine kinase" evidence="14">
    <location>
        <begin position="93"/>
        <end position="311"/>
    </location>
</feature>
<dbReference type="PRINTS" id="PR00344">
    <property type="entry name" value="BCTRLSENSOR"/>
</dbReference>
<keyword evidence="8" id="KW-0547">Nucleotide-binding</keyword>
<dbReference type="InterPro" id="IPR004358">
    <property type="entry name" value="Sig_transdc_His_kin-like_C"/>
</dbReference>
<evidence type="ECO:0000259" key="15">
    <source>
        <dbReference type="PROSITE" id="PS50885"/>
    </source>
</evidence>
<dbReference type="SUPFAM" id="SSF47384">
    <property type="entry name" value="Homodimeric domain of signal transducing histidine kinase"/>
    <property type="match status" value="1"/>
</dbReference>
<name>A0ABT2UIF4_9BACL</name>
<dbReference type="PANTHER" id="PTHR45528:SF8">
    <property type="entry name" value="HISTIDINE KINASE"/>
    <property type="match status" value="1"/>
</dbReference>
<evidence type="ECO:0000256" key="10">
    <source>
        <dbReference type="ARBA" id="ARBA00022840"/>
    </source>
</evidence>
<comment type="caution">
    <text evidence="16">The sequence shown here is derived from an EMBL/GenBank/DDBJ whole genome shotgun (WGS) entry which is preliminary data.</text>
</comment>
<comment type="catalytic activity">
    <reaction evidence="1">
        <text>ATP + protein L-histidine = ADP + protein N-phospho-L-histidine.</text>
        <dbReference type="EC" id="2.7.13.3"/>
    </reaction>
</comment>